<dbReference type="EMBL" id="JAGFBF010000005">
    <property type="protein sequence ID" value="MBO2990755.1"/>
    <property type="molecule type" value="Genomic_DNA"/>
</dbReference>
<feature type="signal peptide" evidence="2">
    <location>
        <begin position="1"/>
        <end position="18"/>
    </location>
</feature>
<dbReference type="RefSeq" id="WP_208239992.1">
    <property type="nucleotide sequence ID" value="NZ_BAAAQU010000002.1"/>
</dbReference>
<dbReference type="AlphaFoldDB" id="A0A939QEN9"/>
<sequence>MIGLVTSLVLLFPPGLVAANFSSNSVRADTMELKDSRDITTSVSSPLHPPRSVSPLQEGETTGFRVNGTEISGSAPNGGASTFSLSPSSHLHCMVYGEVKRQIGKYPVKRNGSFSGKVKLLCGNGDV</sequence>
<evidence type="ECO:0000313" key="3">
    <source>
        <dbReference type="EMBL" id="MBO2990755.1"/>
    </source>
</evidence>
<comment type="caution">
    <text evidence="3">The sequence shown here is derived from an EMBL/GenBank/DDBJ whole genome shotgun (WGS) entry which is preliminary data.</text>
</comment>
<name>A0A939QEN9_9MICO</name>
<dbReference type="Proteomes" id="UP000668403">
    <property type="component" value="Unassembled WGS sequence"/>
</dbReference>
<evidence type="ECO:0000313" key="4">
    <source>
        <dbReference type="Proteomes" id="UP000668403"/>
    </source>
</evidence>
<keyword evidence="4" id="KW-1185">Reference proteome</keyword>
<reference evidence="3" key="1">
    <citation type="submission" date="2021-03" db="EMBL/GenBank/DDBJ databases">
        <title>Leucobacter chromiisoli sp. nov., isolated from chromium-containing soil of chemical plant.</title>
        <authorList>
            <person name="Xu Z."/>
        </authorList>
    </citation>
    <scope>NUCLEOTIDE SEQUENCE</scope>
    <source>
        <strain evidence="3">K 70/01</strain>
    </source>
</reference>
<evidence type="ECO:0000256" key="1">
    <source>
        <dbReference type="SAM" id="MobiDB-lite"/>
    </source>
</evidence>
<feature type="region of interest" description="Disordered" evidence="1">
    <location>
        <begin position="37"/>
        <end position="83"/>
    </location>
</feature>
<protein>
    <submittedName>
        <fullName evidence="3">Uncharacterized protein</fullName>
    </submittedName>
</protein>
<feature type="compositionally biased region" description="Polar residues" evidence="1">
    <location>
        <begin position="69"/>
        <end position="83"/>
    </location>
</feature>
<accession>A0A939QEN9</accession>
<organism evidence="3 4">
    <name type="scientific">Leucobacter tardus</name>
    <dbReference type="NCBI Taxonomy" id="501483"/>
    <lineage>
        <taxon>Bacteria</taxon>
        <taxon>Bacillati</taxon>
        <taxon>Actinomycetota</taxon>
        <taxon>Actinomycetes</taxon>
        <taxon>Micrococcales</taxon>
        <taxon>Microbacteriaceae</taxon>
        <taxon>Leucobacter</taxon>
    </lineage>
</organism>
<evidence type="ECO:0000256" key="2">
    <source>
        <dbReference type="SAM" id="SignalP"/>
    </source>
</evidence>
<feature type="chain" id="PRO_5037244549" evidence="2">
    <location>
        <begin position="19"/>
        <end position="127"/>
    </location>
</feature>
<proteinExistence type="predicted"/>
<gene>
    <name evidence="3" type="ORF">J4H85_12195</name>
</gene>
<keyword evidence="2" id="KW-0732">Signal</keyword>